<dbReference type="EC" id="2.7.8.8" evidence="4"/>
<keyword evidence="9" id="KW-0256">Endoplasmic reticulum</keyword>
<dbReference type="Gene3D" id="1.20.120.1760">
    <property type="match status" value="1"/>
</dbReference>
<dbReference type="PANTHER" id="PTHR14269">
    <property type="entry name" value="CDP-DIACYLGLYCEROL--GLYCEROL-3-PHOSPHATE 3-PHOSPHATIDYLTRANSFERASE-RELATED"/>
    <property type="match status" value="1"/>
</dbReference>
<sequence>MPLRTRSQRAADFTPSDKPTEPALEPPTAHFSLVRSFHLADFLTLGNGVCGISSILCSMQALVTGDSAYLWTALAFIPLGGTLDVLDGRVARWRQKSSLLGQELDSLADLVSFGVAPAAVGFALGLQTPLDMAALAYFVVCGIARLARFNATVASLPKNASGKVNYFEGTPIPSSLTIVGLLAWLLFTHRLGTGQIPGGLYHVSPGLALHPLVLVYVLNGTTMISRTLQIPKL</sequence>
<dbReference type="EMBL" id="JANBQB010000325">
    <property type="protein sequence ID" value="KAJ1977725.1"/>
    <property type="molecule type" value="Genomic_DNA"/>
</dbReference>
<comment type="catalytic activity">
    <reaction evidence="1">
        <text>a CDP-1,2-diacyl-sn-glycerol + L-serine = a 1,2-diacyl-sn-glycero-3-phospho-L-serine + CMP + H(+)</text>
        <dbReference type="Rhea" id="RHEA:16913"/>
        <dbReference type="ChEBI" id="CHEBI:15378"/>
        <dbReference type="ChEBI" id="CHEBI:33384"/>
        <dbReference type="ChEBI" id="CHEBI:57262"/>
        <dbReference type="ChEBI" id="CHEBI:58332"/>
        <dbReference type="ChEBI" id="CHEBI:60377"/>
        <dbReference type="EC" id="2.7.8.8"/>
    </reaction>
</comment>
<evidence type="ECO:0000256" key="7">
    <source>
        <dbReference type="ARBA" id="ARBA00022679"/>
    </source>
</evidence>
<dbReference type="PROSITE" id="PS00379">
    <property type="entry name" value="CDP_ALCOHOL_P_TRANSF"/>
    <property type="match status" value="1"/>
</dbReference>
<keyword evidence="10 19" id="KW-1133">Transmembrane helix</keyword>
<dbReference type="Proteomes" id="UP001151582">
    <property type="component" value="Unassembled WGS sequence"/>
</dbReference>
<keyword evidence="12 19" id="KW-0472">Membrane</keyword>
<dbReference type="Pfam" id="PF01066">
    <property type="entry name" value="CDP-OH_P_transf"/>
    <property type="match status" value="1"/>
</dbReference>
<dbReference type="InterPro" id="IPR000462">
    <property type="entry name" value="CDP-OH_P_trans"/>
</dbReference>
<keyword evidence="6" id="KW-0444">Lipid biosynthesis</keyword>
<dbReference type="FunFam" id="1.20.120.1760:FF:000022">
    <property type="entry name" value="CDP-diacylglycerol--serine O-phosphatidyltransferase"/>
    <property type="match status" value="1"/>
</dbReference>
<keyword evidence="11" id="KW-0443">Lipid metabolism</keyword>
<feature type="transmembrane region" description="Helical" evidence="19">
    <location>
        <begin position="42"/>
        <end position="62"/>
    </location>
</feature>
<comment type="pathway">
    <text evidence="3">Lipid metabolism.</text>
</comment>
<evidence type="ECO:0000256" key="5">
    <source>
        <dbReference type="ARBA" id="ARBA00017171"/>
    </source>
</evidence>
<evidence type="ECO:0000256" key="1">
    <source>
        <dbReference type="ARBA" id="ARBA00000287"/>
    </source>
</evidence>
<name>A0A9W8ECL2_9FUNG</name>
<accession>A0A9W8ECL2</accession>
<dbReference type="InterPro" id="IPR043130">
    <property type="entry name" value="CDP-OH_PTrfase_TM_dom"/>
</dbReference>
<dbReference type="AlphaFoldDB" id="A0A9W8ECL2"/>
<dbReference type="GO" id="GO:0006659">
    <property type="term" value="P:phosphatidylserine biosynthetic process"/>
    <property type="evidence" value="ECO:0007669"/>
    <property type="project" value="UniProtKB-ARBA"/>
</dbReference>
<protein>
    <recommendedName>
        <fullName evidence="5">CDP-diacylglycerol--serine O-phosphatidyltransferase</fullName>
        <ecNumber evidence="4">2.7.8.8</ecNumber>
    </recommendedName>
    <alternativeName>
        <fullName evidence="15">Phosphatidylserine synthase</fullName>
    </alternativeName>
</protein>
<dbReference type="PANTHER" id="PTHR14269:SF61">
    <property type="entry name" value="CDP-DIACYLGLYCEROL--SERINE O-PHOSPHATIDYLTRANSFERASE"/>
    <property type="match status" value="1"/>
</dbReference>
<keyword evidence="8 19" id="KW-0812">Transmembrane</keyword>
<keyword evidence="13" id="KW-0594">Phospholipid biosynthesis</keyword>
<evidence type="ECO:0000256" key="19">
    <source>
        <dbReference type="SAM" id="Phobius"/>
    </source>
</evidence>
<evidence type="ECO:0000256" key="8">
    <source>
        <dbReference type="ARBA" id="ARBA00022692"/>
    </source>
</evidence>
<evidence type="ECO:0000256" key="15">
    <source>
        <dbReference type="ARBA" id="ARBA00032361"/>
    </source>
</evidence>
<evidence type="ECO:0000256" key="3">
    <source>
        <dbReference type="ARBA" id="ARBA00005189"/>
    </source>
</evidence>
<feature type="transmembrane region" description="Helical" evidence="19">
    <location>
        <begin position="132"/>
        <end position="154"/>
    </location>
</feature>
<evidence type="ECO:0000256" key="2">
    <source>
        <dbReference type="ARBA" id="ARBA00004477"/>
    </source>
</evidence>
<gene>
    <name evidence="20" type="primary">CHO1</name>
    <name evidence="20" type="ORF">H4R34_003475</name>
</gene>
<proteinExistence type="inferred from homology"/>
<reference evidence="20" key="1">
    <citation type="submission" date="2022-07" db="EMBL/GenBank/DDBJ databases">
        <title>Phylogenomic reconstructions and comparative analyses of Kickxellomycotina fungi.</title>
        <authorList>
            <person name="Reynolds N.K."/>
            <person name="Stajich J.E."/>
            <person name="Barry K."/>
            <person name="Grigoriev I.V."/>
            <person name="Crous P."/>
            <person name="Smith M.E."/>
        </authorList>
    </citation>
    <scope>NUCLEOTIDE SEQUENCE</scope>
    <source>
        <strain evidence="20">RSA 567</strain>
    </source>
</reference>
<feature type="transmembrane region" description="Helical" evidence="19">
    <location>
        <begin position="199"/>
        <end position="218"/>
    </location>
</feature>
<organism evidence="20 21">
    <name type="scientific">Dimargaris verticillata</name>
    <dbReference type="NCBI Taxonomy" id="2761393"/>
    <lineage>
        <taxon>Eukaryota</taxon>
        <taxon>Fungi</taxon>
        <taxon>Fungi incertae sedis</taxon>
        <taxon>Zoopagomycota</taxon>
        <taxon>Kickxellomycotina</taxon>
        <taxon>Dimargaritomycetes</taxon>
        <taxon>Dimargaritales</taxon>
        <taxon>Dimargaritaceae</taxon>
        <taxon>Dimargaris</taxon>
    </lineage>
</organism>
<keyword evidence="21" id="KW-1185">Reference proteome</keyword>
<evidence type="ECO:0000256" key="11">
    <source>
        <dbReference type="ARBA" id="ARBA00023098"/>
    </source>
</evidence>
<evidence type="ECO:0000256" key="18">
    <source>
        <dbReference type="SAM" id="MobiDB-lite"/>
    </source>
</evidence>
<feature type="transmembrane region" description="Helical" evidence="19">
    <location>
        <begin position="166"/>
        <end position="187"/>
    </location>
</feature>
<keyword evidence="14" id="KW-1208">Phospholipid metabolism</keyword>
<dbReference type="InterPro" id="IPR048254">
    <property type="entry name" value="CDP_ALCOHOL_P_TRANSF_CS"/>
</dbReference>
<evidence type="ECO:0000256" key="6">
    <source>
        <dbReference type="ARBA" id="ARBA00022516"/>
    </source>
</evidence>
<evidence type="ECO:0000256" key="10">
    <source>
        <dbReference type="ARBA" id="ARBA00022989"/>
    </source>
</evidence>
<comment type="similarity">
    <text evidence="17">Belongs to the CDP-alcohol phosphatidyltransferase class-I family.</text>
</comment>
<dbReference type="OrthoDB" id="448573at2759"/>
<evidence type="ECO:0000256" key="14">
    <source>
        <dbReference type="ARBA" id="ARBA00023264"/>
    </source>
</evidence>
<evidence type="ECO:0000256" key="17">
    <source>
        <dbReference type="RuleBase" id="RU003750"/>
    </source>
</evidence>
<evidence type="ECO:0000256" key="13">
    <source>
        <dbReference type="ARBA" id="ARBA00023209"/>
    </source>
</evidence>
<evidence type="ECO:0000256" key="16">
    <source>
        <dbReference type="ARBA" id="ARBA00060701"/>
    </source>
</evidence>
<dbReference type="GO" id="GO:0003882">
    <property type="term" value="F:CDP-diacylglycerol-serine O-phosphatidyltransferase activity"/>
    <property type="evidence" value="ECO:0007669"/>
    <property type="project" value="UniProtKB-EC"/>
</dbReference>
<comment type="caution">
    <text evidence="20">The sequence shown here is derived from an EMBL/GenBank/DDBJ whole genome shotgun (WGS) entry which is preliminary data.</text>
</comment>
<evidence type="ECO:0000313" key="20">
    <source>
        <dbReference type="EMBL" id="KAJ1977725.1"/>
    </source>
</evidence>
<dbReference type="InterPro" id="IPR050324">
    <property type="entry name" value="CDP-alcohol_PTase-I"/>
</dbReference>
<comment type="subcellular location">
    <subcellularLocation>
        <location evidence="2">Endoplasmic reticulum membrane</location>
        <topology evidence="2">Multi-pass membrane protein</topology>
    </subcellularLocation>
</comment>
<comment type="pathway">
    <text evidence="16">Phospholipid metabolism; phosphatidylethanolamine biosynthesis; phosphatidylethanolamine from CDP-diacylglycerol: step 1/2.</text>
</comment>
<evidence type="ECO:0000256" key="12">
    <source>
        <dbReference type="ARBA" id="ARBA00023136"/>
    </source>
</evidence>
<feature type="region of interest" description="Disordered" evidence="18">
    <location>
        <begin position="1"/>
        <end position="25"/>
    </location>
</feature>
<evidence type="ECO:0000256" key="9">
    <source>
        <dbReference type="ARBA" id="ARBA00022824"/>
    </source>
</evidence>
<dbReference type="GO" id="GO:0005789">
    <property type="term" value="C:endoplasmic reticulum membrane"/>
    <property type="evidence" value="ECO:0007669"/>
    <property type="project" value="UniProtKB-SubCell"/>
</dbReference>
<evidence type="ECO:0000256" key="4">
    <source>
        <dbReference type="ARBA" id="ARBA00013174"/>
    </source>
</evidence>
<evidence type="ECO:0000313" key="21">
    <source>
        <dbReference type="Proteomes" id="UP001151582"/>
    </source>
</evidence>
<keyword evidence="7 17" id="KW-0808">Transferase</keyword>